<comment type="caution">
    <text evidence="8">The sequence shown here is derived from an EMBL/GenBank/DDBJ whole genome shotgun (WGS) entry which is preliminary data.</text>
</comment>
<dbReference type="AlphaFoldDB" id="A0A1T2X6E6"/>
<feature type="transmembrane region" description="Helical" evidence="7">
    <location>
        <begin position="45"/>
        <end position="67"/>
    </location>
</feature>
<evidence type="ECO:0000256" key="5">
    <source>
        <dbReference type="ARBA" id="ARBA00022989"/>
    </source>
</evidence>
<comment type="subcellular location">
    <subcellularLocation>
        <location evidence="1">Membrane</location>
        <topology evidence="1">Multi-pass membrane protein</topology>
    </subcellularLocation>
</comment>
<keyword evidence="9" id="KW-1185">Reference proteome</keyword>
<evidence type="ECO:0000256" key="7">
    <source>
        <dbReference type="SAM" id="Phobius"/>
    </source>
</evidence>
<dbReference type="EMBL" id="MSZX01000009">
    <property type="protein sequence ID" value="OPA75163.1"/>
    <property type="molecule type" value="Genomic_DNA"/>
</dbReference>
<evidence type="ECO:0000256" key="1">
    <source>
        <dbReference type="ARBA" id="ARBA00004141"/>
    </source>
</evidence>
<dbReference type="RefSeq" id="WP_078501236.1">
    <property type="nucleotide sequence ID" value="NZ_MSZX01000009.1"/>
</dbReference>
<feature type="transmembrane region" description="Helical" evidence="7">
    <location>
        <begin position="135"/>
        <end position="155"/>
    </location>
</feature>
<evidence type="ECO:0000256" key="4">
    <source>
        <dbReference type="ARBA" id="ARBA00022692"/>
    </source>
</evidence>
<feature type="transmembrane region" description="Helical" evidence="7">
    <location>
        <begin position="241"/>
        <end position="262"/>
    </location>
</feature>
<sequence length="429" mass="45039">MIQKWFRLQEHGTNSYQEIMAGIVSFFTVVYIIVVNASILKDAGIPFEAGVAATVFTSFVGCLLVGFWANSPIILVPGMGVNALFSYTIVQGMGLSWQEALAAVFISGLIVTIVTFTSLSGIIARAIPNSLKHAITVGIGFLLTFIGMQKGGIIVSGKTTLVALGDFSDPKVLLTVATLAITLFLFVRQVRGNLLIGIIAGTLLAALFGGLEAGTGSEAAFSLADYGQVIGSMSFDGLTSVVFWIAAFSLILVILFENVGLIHGQMEMVKQPDKFKRSLQASAVSVIGAGVFGTSPTISAVESAAGISAGGKTGLTSITTGVLFLSSIAVIPLIKLIPSSAIAPILMIIGGLMIQNIREMKFDDLTDWFPAFLTIAAIPLTSSIVDGMAFGFITYPLLKIATGKGKSVGIVSYVIAFLFVLNFVLHTTS</sequence>
<protein>
    <submittedName>
        <fullName evidence="8">Permease</fullName>
    </submittedName>
</protein>
<dbReference type="PANTHER" id="PTHR43337:SF2">
    <property type="entry name" value="XANTHINE_URACIL PERMEASE"/>
    <property type="match status" value="1"/>
</dbReference>
<proteinExistence type="inferred from homology"/>
<dbReference type="OrthoDB" id="9808458at2"/>
<dbReference type="InterPro" id="IPR045018">
    <property type="entry name" value="Azg-like"/>
</dbReference>
<evidence type="ECO:0000256" key="6">
    <source>
        <dbReference type="ARBA" id="ARBA00023136"/>
    </source>
</evidence>
<keyword evidence="5 7" id="KW-1133">Transmembrane helix</keyword>
<evidence type="ECO:0000256" key="2">
    <source>
        <dbReference type="ARBA" id="ARBA00005697"/>
    </source>
</evidence>
<dbReference type="Pfam" id="PF00860">
    <property type="entry name" value="Xan_ur_permease"/>
    <property type="match status" value="1"/>
</dbReference>
<keyword evidence="4 7" id="KW-0812">Transmembrane</keyword>
<evidence type="ECO:0000313" key="8">
    <source>
        <dbReference type="EMBL" id="OPA75163.1"/>
    </source>
</evidence>
<reference evidence="8 9" key="1">
    <citation type="submission" date="2017-01" db="EMBL/GenBank/DDBJ databases">
        <title>Genome analysis of Paenibacillus selenitrireducens ES3-24.</title>
        <authorList>
            <person name="Xu D."/>
            <person name="Yao R."/>
            <person name="Zheng S."/>
        </authorList>
    </citation>
    <scope>NUCLEOTIDE SEQUENCE [LARGE SCALE GENOMIC DNA]</scope>
    <source>
        <strain evidence="8 9">ES3-24</strain>
    </source>
</reference>
<feature type="transmembrane region" description="Helical" evidence="7">
    <location>
        <begin position="167"/>
        <end position="187"/>
    </location>
</feature>
<evidence type="ECO:0000256" key="3">
    <source>
        <dbReference type="ARBA" id="ARBA00022448"/>
    </source>
</evidence>
<feature type="transmembrane region" description="Helical" evidence="7">
    <location>
        <begin position="100"/>
        <end position="123"/>
    </location>
</feature>
<dbReference type="GO" id="GO:0005886">
    <property type="term" value="C:plasma membrane"/>
    <property type="evidence" value="ECO:0007669"/>
    <property type="project" value="TreeGrafter"/>
</dbReference>
<feature type="transmembrane region" description="Helical" evidence="7">
    <location>
        <begin position="74"/>
        <end position="94"/>
    </location>
</feature>
<dbReference type="PANTHER" id="PTHR43337">
    <property type="entry name" value="XANTHINE/URACIL PERMEASE C887.17-RELATED"/>
    <property type="match status" value="1"/>
</dbReference>
<organism evidence="8 9">
    <name type="scientific">Paenibacillus selenitireducens</name>
    <dbReference type="NCBI Taxonomy" id="1324314"/>
    <lineage>
        <taxon>Bacteria</taxon>
        <taxon>Bacillati</taxon>
        <taxon>Bacillota</taxon>
        <taxon>Bacilli</taxon>
        <taxon>Bacillales</taxon>
        <taxon>Paenibacillaceae</taxon>
        <taxon>Paenibacillus</taxon>
    </lineage>
</organism>
<feature type="transmembrane region" description="Helical" evidence="7">
    <location>
        <begin position="407"/>
        <end position="425"/>
    </location>
</feature>
<comment type="similarity">
    <text evidence="2">Belongs to the nucleobase:cation symporter-2 (NCS2) (TC 2.A.40) family. Azg-like subfamily.</text>
</comment>
<feature type="transmembrane region" description="Helical" evidence="7">
    <location>
        <begin position="20"/>
        <end position="39"/>
    </location>
</feature>
<evidence type="ECO:0000313" key="9">
    <source>
        <dbReference type="Proteomes" id="UP000190188"/>
    </source>
</evidence>
<feature type="transmembrane region" description="Helical" evidence="7">
    <location>
        <begin position="283"/>
        <end position="301"/>
    </location>
</feature>
<keyword evidence="6 7" id="KW-0472">Membrane</keyword>
<keyword evidence="3" id="KW-0813">Transport</keyword>
<dbReference type="GO" id="GO:0005345">
    <property type="term" value="F:purine nucleobase transmembrane transporter activity"/>
    <property type="evidence" value="ECO:0007669"/>
    <property type="project" value="TreeGrafter"/>
</dbReference>
<dbReference type="STRING" id="1324314.BVG16_21385"/>
<accession>A0A1T2X6E6</accession>
<feature type="transmembrane region" description="Helical" evidence="7">
    <location>
        <begin position="194"/>
        <end position="211"/>
    </location>
</feature>
<feature type="transmembrane region" description="Helical" evidence="7">
    <location>
        <begin position="369"/>
        <end position="395"/>
    </location>
</feature>
<name>A0A1T2X6E6_9BACL</name>
<gene>
    <name evidence="8" type="ORF">BVG16_21385</name>
</gene>
<dbReference type="Proteomes" id="UP000190188">
    <property type="component" value="Unassembled WGS sequence"/>
</dbReference>
<dbReference type="InterPro" id="IPR006043">
    <property type="entry name" value="NCS2"/>
</dbReference>